<dbReference type="PANTHER" id="PTHR37166">
    <property type="entry name" value="PROTEIN FLAG"/>
    <property type="match status" value="1"/>
</dbReference>
<dbReference type="AlphaFoldDB" id="A0A368TQU3"/>
<feature type="compositionally biased region" description="Basic and acidic residues" evidence="1">
    <location>
        <begin position="20"/>
        <end position="30"/>
    </location>
</feature>
<dbReference type="Pfam" id="PF03646">
    <property type="entry name" value="FlaG"/>
    <property type="match status" value="1"/>
</dbReference>
<proteinExistence type="predicted"/>
<dbReference type="PANTHER" id="PTHR37166:SF1">
    <property type="entry name" value="PROTEIN FLAG"/>
    <property type="match status" value="1"/>
</dbReference>
<evidence type="ECO:0000313" key="2">
    <source>
        <dbReference type="EMBL" id="RCV86980.1"/>
    </source>
</evidence>
<dbReference type="InterPro" id="IPR035924">
    <property type="entry name" value="FlaG-like_sf"/>
</dbReference>
<dbReference type="Proteomes" id="UP000253204">
    <property type="component" value="Unassembled WGS sequence"/>
</dbReference>
<dbReference type="RefSeq" id="WP_114488131.1">
    <property type="nucleotide sequence ID" value="NZ_CBCSHM010000056.1"/>
</dbReference>
<keyword evidence="2" id="KW-0282">Flagellum</keyword>
<keyword evidence="2" id="KW-0969">Cilium</keyword>
<evidence type="ECO:0000256" key="1">
    <source>
        <dbReference type="SAM" id="MobiDB-lite"/>
    </source>
</evidence>
<dbReference type="Gene3D" id="3.30.160.170">
    <property type="entry name" value="FlaG-like"/>
    <property type="match status" value="1"/>
</dbReference>
<keyword evidence="3" id="KW-1185">Reference proteome</keyword>
<reference evidence="2 3" key="1">
    <citation type="submission" date="2018-07" db="EMBL/GenBank/DDBJ databases">
        <title>Halomonas rutogse sp. nov., isolated from Lake TangqianCo on Tibetan Plateau.</title>
        <authorList>
            <person name="Lu H."/>
            <person name="Xing P."/>
            <person name="Wu Q."/>
        </authorList>
    </citation>
    <scope>NUCLEOTIDE SEQUENCE [LARGE SCALE GENOMIC DNA]</scope>
    <source>
        <strain evidence="2 3">TQ8S</strain>
    </source>
</reference>
<name>A0A368TQU3_9GAMM</name>
<sequence length="122" mass="13263">MSSPLTDATSSLSSSALHDLTPRQRMENALDKLPAPGSVLGDAQSNSRAITPGELVEPISRINEVMRQHGIEFDLSEEPARVITRVVDRNSGDVIRQIPAEEVLLIAERLGELHGRLIDSEA</sequence>
<accession>A0A368TQU3</accession>
<protein>
    <submittedName>
        <fullName evidence="2">Flagellar protein</fullName>
    </submittedName>
</protein>
<dbReference type="EMBL" id="QPIJ01000056">
    <property type="protein sequence ID" value="RCV86980.1"/>
    <property type="molecule type" value="Genomic_DNA"/>
</dbReference>
<comment type="caution">
    <text evidence="2">The sequence shown here is derived from an EMBL/GenBank/DDBJ whole genome shotgun (WGS) entry which is preliminary data.</text>
</comment>
<evidence type="ECO:0000313" key="3">
    <source>
        <dbReference type="Proteomes" id="UP000253204"/>
    </source>
</evidence>
<feature type="region of interest" description="Disordered" evidence="1">
    <location>
        <begin position="1"/>
        <end position="52"/>
    </location>
</feature>
<dbReference type="OrthoDB" id="5741693at2"/>
<dbReference type="InterPro" id="IPR005186">
    <property type="entry name" value="FlaG"/>
</dbReference>
<organism evidence="2 3">
    <name type="scientific">Vreelandella rituensis</name>
    <dbReference type="NCBI Taxonomy" id="2282306"/>
    <lineage>
        <taxon>Bacteria</taxon>
        <taxon>Pseudomonadati</taxon>
        <taxon>Pseudomonadota</taxon>
        <taxon>Gammaproteobacteria</taxon>
        <taxon>Oceanospirillales</taxon>
        <taxon>Halomonadaceae</taxon>
        <taxon>Vreelandella</taxon>
    </lineage>
</organism>
<dbReference type="SUPFAM" id="SSF160214">
    <property type="entry name" value="FlaG-like"/>
    <property type="match status" value="1"/>
</dbReference>
<keyword evidence="2" id="KW-0966">Cell projection</keyword>
<gene>
    <name evidence="2" type="ORF">DU506_17280</name>
</gene>
<feature type="compositionally biased region" description="Low complexity" evidence="1">
    <location>
        <begin position="1"/>
        <end position="19"/>
    </location>
</feature>